<dbReference type="Pfam" id="PF01370">
    <property type="entry name" value="Epimerase"/>
    <property type="match status" value="1"/>
</dbReference>
<organism evidence="4 5">
    <name type="scientific">Devosia oryziradicis</name>
    <dbReference type="NCBI Taxonomy" id="2801335"/>
    <lineage>
        <taxon>Bacteria</taxon>
        <taxon>Pseudomonadati</taxon>
        <taxon>Pseudomonadota</taxon>
        <taxon>Alphaproteobacteria</taxon>
        <taxon>Hyphomicrobiales</taxon>
        <taxon>Devosiaceae</taxon>
        <taxon>Devosia</taxon>
    </lineage>
</organism>
<reference evidence="4 5" key="1">
    <citation type="submission" date="2021-01" db="EMBL/GenBank/DDBJ databases">
        <title>Genome seq and assembly of Devosia sp. G19.</title>
        <authorList>
            <person name="Chhetri G."/>
        </authorList>
    </citation>
    <scope>NUCLEOTIDE SEQUENCE [LARGE SCALE GENOMIC DNA]</scope>
    <source>
        <strain evidence="4 5">G19</strain>
    </source>
</reference>
<evidence type="ECO:0000256" key="1">
    <source>
        <dbReference type="ARBA" id="ARBA00005125"/>
    </source>
</evidence>
<protein>
    <submittedName>
        <fullName evidence="4">NAD(P)-dependent oxidoreductase</fullName>
    </submittedName>
</protein>
<dbReference type="EMBL" id="CP068047">
    <property type="protein sequence ID" value="QQR35599.1"/>
    <property type="molecule type" value="Genomic_DNA"/>
</dbReference>
<dbReference type="InterPro" id="IPR001509">
    <property type="entry name" value="Epimerase_deHydtase"/>
</dbReference>
<proteinExistence type="inferred from homology"/>
<evidence type="ECO:0000256" key="2">
    <source>
        <dbReference type="ARBA" id="ARBA00007637"/>
    </source>
</evidence>
<dbReference type="Proteomes" id="UP000595460">
    <property type="component" value="Chromosome"/>
</dbReference>
<dbReference type="InterPro" id="IPR036291">
    <property type="entry name" value="NAD(P)-bd_dom_sf"/>
</dbReference>
<evidence type="ECO:0000313" key="5">
    <source>
        <dbReference type="Proteomes" id="UP000595460"/>
    </source>
</evidence>
<comment type="pathway">
    <text evidence="1">Bacterial outer membrane biogenesis; LPS O-antigen biosynthesis.</text>
</comment>
<dbReference type="Gene3D" id="3.40.50.720">
    <property type="entry name" value="NAD(P)-binding Rossmann-like Domain"/>
    <property type="match status" value="1"/>
</dbReference>
<evidence type="ECO:0000259" key="3">
    <source>
        <dbReference type="Pfam" id="PF01370"/>
    </source>
</evidence>
<sequence>MLLLVTGATGKVGQVLLGRILSDPRWAETRIRAICHNRTLPPHARVESIRGSIADRDTVEAAMAGVTHVIHMATVKEDPQQAMDVSVKGMFWLLEAFRSSTTAEQFMLIGGDCSVGHISVAYDEPITETSPRRPYPGVYALSKVLEEVMLEQYYIQYDINGCCLRAPWIMEKDDFRYALSFGADQFGGPAWTEVISTEEQARYAGEGRVPLLIDSAGQPLRRSFIHVTDLVEAMLAALDNPAARQQLFNIAMNRPLDYGTVAAHLERSRGLHSVRIETPFHSNWLDNSKARHALNWEPAHDAISLVDAAFAYQRAADDPRKVWYVG</sequence>
<gene>
    <name evidence="4" type="ORF">JI749_14805</name>
</gene>
<dbReference type="PANTHER" id="PTHR43000">
    <property type="entry name" value="DTDP-D-GLUCOSE 4,6-DEHYDRATASE-RELATED"/>
    <property type="match status" value="1"/>
</dbReference>
<evidence type="ECO:0000313" key="4">
    <source>
        <dbReference type="EMBL" id="QQR35599.1"/>
    </source>
</evidence>
<name>A0ABX7BUF5_9HYPH</name>
<keyword evidence="5" id="KW-1185">Reference proteome</keyword>
<dbReference type="RefSeq" id="WP_201655537.1">
    <property type="nucleotide sequence ID" value="NZ_CP068047.1"/>
</dbReference>
<accession>A0ABX7BUF5</accession>
<dbReference type="SUPFAM" id="SSF51735">
    <property type="entry name" value="NAD(P)-binding Rossmann-fold domains"/>
    <property type="match status" value="1"/>
</dbReference>
<comment type="similarity">
    <text evidence="2">Belongs to the NAD(P)-dependent epimerase/dehydratase family.</text>
</comment>
<feature type="domain" description="NAD-dependent epimerase/dehydratase" evidence="3">
    <location>
        <begin position="4"/>
        <end position="251"/>
    </location>
</feature>